<dbReference type="Pfam" id="PF15848">
    <property type="entry name" value="ODAPH"/>
    <property type="match status" value="1"/>
</dbReference>
<dbReference type="InterPro" id="IPR031706">
    <property type="entry name" value="ODAPH"/>
</dbReference>
<reference evidence="2" key="1">
    <citation type="submission" date="2024-01" db="EMBL/GenBank/DDBJ databases">
        <title>GRCr8: a new rat reference genome assembly contstructed from accurate long reads and long range scaffolding.</title>
        <authorList>
            <person name="Doris P.A."/>
            <person name="Kalbfleisch T."/>
            <person name="Li K."/>
            <person name="Howe K."/>
            <person name="Wood J."/>
        </authorList>
    </citation>
    <scope>NUCLEOTIDE SEQUENCE [LARGE SCALE GENOMIC DNA]</scope>
    <source>
        <strain evidence="2">Brown Norway</strain>
    </source>
</reference>
<dbReference type="Proteomes" id="UP000002494">
    <property type="component" value="Chromosome 14"/>
</dbReference>
<keyword evidence="3" id="KW-1185">Reference proteome</keyword>
<evidence type="ECO:0000313" key="2">
    <source>
        <dbReference type="Ensembl" id="ENSRNOP00000107122.1"/>
    </source>
</evidence>
<dbReference type="RefSeq" id="NP_001386514.1">
    <property type="nucleotide sequence ID" value="NM_001399585.1"/>
</dbReference>
<protein>
    <submittedName>
        <fullName evidence="2">Odontogenesis associated phosphoprotein</fullName>
    </submittedName>
</protein>
<proteinExistence type="predicted"/>
<accession>A0ABK0LSZ2</accession>
<feature type="chain" id="PRO_5045710162" evidence="1">
    <location>
        <begin position="23"/>
        <end position="128"/>
    </location>
</feature>
<evidence type="ECO:0000313" key="3">
    <source>
        <dbReference type="Proteomes" id="UP000002494"/>
    </source>
</evidence>
<name>A0ABK0LSZ2_RAT</name>
<keyword evidence="1" id="KW-0732">Signal</keyword>
<dbReference type="GeneTree" id="ENSGT00390000005348"/>
<dbReference type="GeneID" id="100911949"/>
<gene>
    <name evidence="2" type="primary">Odaph</name>
</gene>
<feature type="signal peptide" evidence="1">
    <location>
        <begin position="1"/>
        <end position="22"/>
    </location>
</feature>
<dbReference type="PANTHER" id="PTHR40376">
    <property type="entry name" value="ODONTOGENESIS ASSOCIATED PHOSPHOPROTEIN"/>
    <property type="match status" value="1"/>
</dbReference>
<reference evidence="2" key="2">
    <citation type="submission" date="2025-08" db="UniProtKB">
        <authorList>
            <consortium name="Ensembl"/>
        </authorList>
    </citation>
    <scope>IDENTIFICATION</scope>
    <source>
        <strain evidence="2">Brown Norway</strain>
    </source>
</reference>
<sequence length="128" mass="14934">MAPGFHFSWLLVSWLVVTTVKGQDVMTPPGSQNNVNPTDCQIITLTPPPTTRNQLTRAQPVTRTPTFYFPPRRPGFYPRFPNIPFFPPNNRRFQLWPFYPPRGRLIPWRFFLGRRQLQSSSSEESLET</sequence>
<dbReference type="PANTHER" id="PTHR40376:SF1">
    <property type="entry name" value="ODONTOGENESIS ASSOCIATED PHOSPHOPROTEIN"/>
    <property type="match status" value="1"/>
</dbReference>
<organism evidence="2 3">
    <name type="scientific">Rattus norvegicus</name>
    <name type="common">Rat</name>
    <dbReference type="NCBI Taxonomy" id="10116"/>
    <lineage>
        <taxon>Eukaryota</taxon>
        <taxon>Metazoa</taxon>
        <taxon>Chordata</taxon>
        <taxon>Craniata</taxon>
        <taxon>Vertebrata</taxon>
        <taxon>Euteleostomi</taxon>
        <taxon>Mammalia</taxon>
        <taxon>Eutheria</taxon>
        <taxon>Euarchontoglires</taxon>
        <taxon>Glires</taxon>
        <taxon>Rodentia</taxon>
        <taxon>Myomorpha</taxon>
        <taxon>Muroidea</taxon>
        <taxon>Muridae</taxon>
        <taxon>Murinae</taxon>
        <taxon>Rattus</taxon>
    </lineage>
</organism>
<reference evidence="2" key="3">
    <citation type="submission" date="2025-09" db="UniProtKB">
        <authorList>
            <consortium name="Ensembl"/>
        </authorList>
    </citation>
    <scope>IDENTIFICATION</scope>
    <source>
        <strain evidence="2">Brown Norway</strain>
    </source>
</reference>
<dbReference type="Ensembl" id="ENSRNOT00000136132.1">
    <property type="protein sequence ID" value="ENSRNOP00000107122.1"/>
    <property type="gene ID" value="ENSRNOG00000079983.1"/>
</dbReference>
<evidence type="ECO:0000256" key="1">
    <source>
        <dbReference type="SAM" id="SignalP"/>
    </source>
</evidence>